<name>A0A7C4RNG4_9BACT</name>
<organism evidence="2">
    <name type="scientific">Desulfatirhabdium butyrativorans</name>
    <dbReference type="NCBI Taxonomy" id="340467"/>
    <lineage>
        <taxon>Bacteria</taxon>
        <taxon>Pseudomonadati</taxon>
        <taxon>Thermodesulfobacteriota</taxon>
        <taxon>Desulfobacteria</taxon>
        <taxon>Desulfobacterales</taxon>
        <taxon>Desulfatirhabdiaceae</taxon>
        <taxon>Desulfatirhabdium</taxon>
    </lineage>
</organism>
<dbReference type="EMBL" id="DSUH01000081">
    <property type="protein sequence ID" value="HGU31968.1"/>
    <property type="molecule type" value="Genomic_DNA"/>
</dbReference>
<feature type="transmembrane region" description="Helical" evidence="1">
    <location>
        <begin position="40"/>
        <end position="63"/>
    </location>
</feature>
<keyword evidence="1" id="KW-0812">Transmembrane</keyword>
<feature type="transmembrane region" description="Helical" evidence="1">
    <location>
        <begin position="12"/>
        <end position="28"/>
    </location>
</feature>
<comment type="caution">
    <text evidence="2">The sequence shown here is derived from an EMBL/GenBank/DDBJ whole genome shotgun (WGS) entry which is preliminary data.</text>
</comment>
<keyword evidence="1" id="KW-1133">Transmembrane helix</keyword>
<evidence type="ECO:0000256" key="1">
    <source>
        <dbReference type="SAM" id="Phobius"/>
    </source>
</evidence>
<protein>
    <submittedName>
        <fullName evidence="2">Uncharacterized protein</fullName>
    </submittedName>
</protein>
<sequence>MEPNKSHPVQLIWGMALVAAGIGVFFRIPEVMPQIRAIPVFADMIPFITFCFYLMGLVLIGGGGKKILRHFRKEDPEE</sequence>
<proteinExistence type="predicted"/>
<evidence type="ECO:0000313" key="2">
    <source>
        <dbReference type="EMBL" id="HGU31968.1"/>
    </source>
</evidence>
<gene>
    <name evidence="2" type="ORF">ENS29_03825</name>
</gene>
<keyword evidence="1" id="KW-0472">Membrane</keyword>
<accession>A0A7C4RNG4</accession>
<dbReference type="AlphaFoldDB" id="A0A7C4RNG4"/>
<reference evidence="2" key="1">
    <citation type="journal article" date="2020" name="mSystems">
        <title>Genome- and Community-Level Interaction Insights into Carbon Utilization and Element Cycling Functions of Hydrothermarchaeota in Hydrothermal Sediment.</title>
        <authorList>
            <person name="Zhou Z."/>
            <person name="Liu Y."/>
            <person name="Xu W."/>
            <person name="Pan J."/>
            <person name="Luo Z.H."/>
            <person name="Li M."/>
        </authorList>
    </citation>
    <scope>NUCLEOTIDE SEQUENCE [LARGE SCALE GENOMIC DNA]</scope>
    <source>
        <strain evidence="2">SpSt-477</strain>
    </source>
</reference>